<evidence type="ECO:0000313" key="15">
    <source>
        <dbReference type="Proteomes" id="UP001620645"/>
    </source>
</evidence>
<dbReference type="Gene3D" id="2.170.270.10">
    <property type="entry name" value="SET domain"/>
    <property type="match status" value="1"/>
</dbReference>
<evidence type="ECO:0000256" key="1">
    <source>
        <dbReference type="ARBA" id="ARBA00004123"/>
    </source>
</evidence>
<dbReference type="PROSITE" id="PS50280">
    <property type="entry name" value="SET"/>
    <property type="match status" value="1"/>
</dbReference>
<dbReference type="InterPro" id="IPR036236">
    <property type="entry name" value="Znf_C2H2_sf"/>
</dbReference>
<feature type="region of interest" description="Disordered" evidence="10">
    <location>
        <begin position="123"/>
        <end position="174"/>
    </location>
</feature>
<protein>
    <recommendedName>
        <fullName evidence="2">[histone H3]-lysine(4) N-trimethyltransferase</fullName>
        <ecNumber evidence="2">2.1.1.354</ecNumber>
    </recommendedName>
</protein>
<dbReference type="InterPro" id="IPR013320">
    <property type="entry name" value="ConA-like_dom_sf"/>
</dbReference>
<dbReference type="PROSITE" id="PS50157">
    <property type="entry name" value="ZINC_FINGER_C2H2_2"/>
    <property type="match status" value="1"/>
</dbReference>
<dbReference type="InterPro" id="IPR046341">
    <property type="entry name" value="SET_dom_sf"/>
</dbReference>
<dbReference type="PROSITE" id="PS00028">
    <property type="entry name" value="ZINC_FINGER_C2H2_1"/>
    <property type="match status" value="1"/>
</dbReference>
<evidence type="ECO:0000256" key="10">
    <source>
        <dbReference type="SAM" id="MobiDB-lite"/>
    </source>
</evidence>
<dbReference type="SUPFAM" id="SSF49899">
    <property type="entry name" value="Concanavalin A-like lectins/glucanases"/>
    <property type="match status" value="1"/>
</dbReference>
<feature type="compositionally biased region" description="Polar residues" evidence="10">
    <location>
        <begin position="26"/>
        <end position="36"/>
    </location>
</feature>
<keyword evidence="9" id="KW-0479">Metal-binding</keyword>
<sequence length="553" mass="61397">MFRSPSEPSPDDTVAVVEGCLGYVSKTNPTTTTTDGQHPYRRKLRSRAHIEVDEEEDEKENRRPDGRRRKLPKLPHCCPKCRQKFPKLWNFERHFLTHTSLKEFKCKTCHYASNQRVNWERHMKSRTHKEKSKTQQQPSTSGTADSYDHPSDQLRSAPKHRQVEAQQQQQSSTAARQKALSNFCQNYWDANACSGNLEIIGHKSLTVHHNGNNSDRMCTVFAKHPILLFNNSSDTFYYEISIGHKKNIMLFGFAVNQQTELDGYQKGTYAYDNYGIIFINGEQKASTAKYADKDIVGIGVNSATRQIIFTKNGTRLDFSDFFIAQSFADDSFYPFVSLRNFDDKIEANFGPNFKFDHPFASSSSATACAVAVASPAMMPSSCSSAVIGTTHSPSSSTFHAAGTNAGADGGGGTLRRHQSPPFPAHPPPALPPPHFDHQRAQQNRASASAASSSTTNISGPQIQCRPAQSKVIGATKKGNVARFINHSCQPNCYAKVLLVAGEKKTVIYSKRFIEKGEEITYDYNFPPDATPLSPPPAEEEAEAGQSITKGRDE</sequence>
<dbReference type="PANTHER" id="PTHR45814">
    <property type="entry name" value="HISTONE-LYSINE N-METHYLTRANSFERASE SETD1"/>
    <property type="match status" value="1"/>
</dbReference>
<dbReference type="InterPro" id="IPR043136">
    <property type="entry name" value="B30.2/SPRY_sf"/>
</dbReference>
<feature type="compositionally biased region" description="Low complexity" evidence="10">
    <location>
        <begin position="164"/>
        <end position="174"/>
    </location>
</feature>
<dbReference type="SMART" id="SM00355">
    <property type="entry name" value="ZnF_C2H2"/>
    <property type="match status" value="2"/>
</dbReference>
<keyword evidence="4" id="KW-0808">Transferase</keyword>
<dbReference type="SMART" id="SM00317">
    <property type="entry name" value="SET"/>
    <property type="match status" value="1"/>
</dbReference>
<comment type="subcellular location">
    <subcellularLocation>
        <location evidence="1">Nucleus</location>
    </subcellularLocation>
</comment>
<dbReference type="PROSITE" id="PS50188">
    <property type="entry name" value="B302_SPRY"/>
    <property type="match status" value="1"/>
</dbReference>
<evidence type="ECO:0000259" key="12">
    <source>
        <dbReference type="PROSITE" id="PS50188"/>
    </source>
</evidence>
<feature type="compositionally biased region" description="Polar residues" evidence="10">
    <location>
        <begin position="134"/>
        <end position="144"/>
    </location>
</feature>
<keyword evidence="6" id="KW-0156">Chromatin regulator</keyword>
<keyword evidence="9" id="KW-0862">Zinc</keyword>
<comment type="caution">
    <text evidence="14">The sequence shown here is derived from an EMBL/GenBank/DDBJ whole genome shotgun (WGS) entry which is preliminary data.</text>
</comment>
<dbReference type="EC" id="2.1.1.354" evidence="2"/>
<dbReference type="PANTHER" id="PTHR45814:SF2">
    <property type="entry name" value="HISTONE-LYSINE N-METHYLTRANSFERASE SETD1"/>
    <property type="match status" value="1"/>
</dbReference>
<dbReference type="GO" id="GO:0032259">
    <property type="term" value="P:methylation"/>
    <property type="evidence" value="ECO:0007669"/>
    <property type="project" value="UniProtKB-KW"/>
</dbReference>
<evidence type="ECO:0000256" key="3">
    <source>
        <dbReference type="ARBA" id="ARBA00022603"/>
    </source>
</evidence>
<dbReference type="InterPro" id="IPR013087">
    <property type="entry name" value="Znf_C2H2_type"/>
</dbReference>
<dbReference type="Gene3D" id="3.30.160.60">
    <property type="entry name" value="Classic Zinc Finger"/>
    <property type="match status" value="1"/>
</dbReference>
<dbReference type="Pfam" id="PF00856">
    <property type="entry name" value="SET"/>
    <property type="match status" value="1"/>
</dbReference>
<accession>A0ABD2J887</accession>
<dbReference type="Gene3D" id="2.60.120.920">
    <property type="match status" value="1"/>
</dbReference>
<dbReference type="InterPro" id="IPR003877">
    <property type="entry name" value="SPRY_dom"/>
</dbReference>
<feature type="domain" description="C2H2-type" evidence="11">
    <location>
        <begin position="76"/>
        <end position="103"/>
    </location>
</feature>
<dbReference type="InterPro" id="IPR001870">
    <property type="entry name" value="B30.2/SPRY"/>
</dbReference>
<feature type="region of interest" description="Disordered" evidence="10">
    <location>
        <begin position="393"/>
        <end position="462"/>
    </location>
</feature>
<dbReference type="Proteomes" id="UP001620645">
    <property type="component" value="Unassembled WGS sequence"/>
</dbReference>
<dbReference type="InterPro" id="IPR044736">
    <property type="entry name" value="Gid1/RanBPM/SPLA_SPRY"/>
</dbReference>
<organism evidence="14 15">
    <name type="scientific">Heterodera schachtii</name>
    <name type="common">Sugarbeet cyst nematode worm</name>
    <name type="synonym">Tylenchus schachtii</name>
    <dbReference type="NCBI Taxonomy" id="97005"/>
    <lineage>
        <taxon>Eukaryota</taxon>
        <taxon>Metazoa</taxon>
        <taxon>Ecdysozoa</taxon>
        <taxon>Nematoda</taxon>
        <taxon>Chromadorea</taxon>
        <taxon>Rhabditida</taxon>
        <taxon>Tylenchina</taxon>
        <taxon>Tylenchomorpha</taxon>
        <taxon>Tylenchoidea</taxon>
        <taxon>Heteroderidae</taxon>
        <taxon>Heteroderinae</taxon>
        <taxon>Heterodera</taxon>
    </lineage>
</organism>
<evidence type="ECO:0000256" key="6">
    <source>
        <dbReference type="ARBA" id="ARBA00022853"/>
    </source>
</evidence>
<gene>
    <name evidence="14" type="ORF">niasHS_008598</name>
</gene>
<dbReference type="EMBL" id="JBICCN010000188">
    <property type="protein sequence ID" value="KAL3086811.1"/>
    <property type="molecule type" value="Genomic_DNA"/>
</dbReference>
<feature type="domain" description="B30.2/SPRY" evidence="12">
    <location>
        <begin position="166"/>
        <end position="354"/>
    </location>
</feature>
<dbReference type="SUPFAM" id="SSF82199">
    <property type="entry name" value="SET domain"/>
    <property type="match status" value="1"/>
</dbReference>
<evidence type="ECO:0000313" key="14">
    <source>
        <dbReference type="EMBL" id="KAL3086811.1"/>
    </source>
</evidence>
<keyword evidence="5" id="KW-0949">S-adenosyl-L-methionine</keyword>
<evidence type="ECO:0000256" key="9">
    <source>
        <dbReference type="PROSITE-ProRule" id="PRU00042"/>
    </source>
</evidence>
<dbReference type="CDD" id="cd12885">
    <property type="entry name" value="SPRY_RanBP_like"/>
    <property type="match status" value="1"/>
</dbReference>
<feature type="region of interest" description="Disordered" evidence="10">
    <location>
        <begin position="523"/>
        <end position="553"/>
    </location>
</feature>
<evidence type="ECO:0000259" key="13">
    <source>
        <dbReference type="PROSITE" id="PS50280"/>
    </source>
</evidence>
<dbReference type="Pfam" id="PF00622">
    <property type="entry name" value="SPRY"/>
    <property type="match status" value="1"/>
</dbReference>
<dbReference type="GO" id="GO:0140999">
    <property type="term" value="F:histone H3K4 trimethyltransferase activity"/>
    <property type="evidence" value="ECO:0007669"/>
    <property type="project" value="UniProtKB-EC"/>
</dbReference>
<dbReference type="AlphaFoldDB" id="A0ABD2J887"/>
<feature type="compositionally biased region" description="Low complexity" evidence="10">
    <location>
        <begin position="440"/>
        <end position="456"/>
    </location>
</feature>
<dbReference type="GO" id="GO:0005634">
    <property type="term" value="C:nucleus"/>
    <property type="evidence" value="ECO:0007669"/>
    <property type="project" value="UniProtKB-SubCell"/>
</dbReference>
<feature type="region of interest" description="Disordered" evidence="10">
    <location>
        <begin position="26"/>
        <end position="73"/>
    </location>
</feature>
<keyword evidence="15" id="KW-1185">Reference proteome</keyword>
<feature type="domain" description="SET" evidence="13">
    <location>
        <begin position="283"/>
        <end position="524"/>
    </location>
</feature>
<dbReference type="InterPro" id="IPR001214">
    <property type="entry name" value="SET_dom"/>
</dbReference>
<comment type="catalytic activity">
    <reaction evidence="8">
        <text>L-lysyl(4)-[histone H3] + 3 S-adenosyl-L-methionine = N(6),N(6),N(6)-trimethyl-L-lysyl(4)-[histone H3] + 3 S-adenosyl-L-homocysteine + 3 H(+)</text>
        <dbReference type="Rhea" id="RHEA:60260"/>
        <dbReference type="Rhea" id="RHEA-COMP:15537"/>
        <dbReference type="Rhea" id="RHEA-COMP:15547"/>
        <dbReference type="ChEBI" id="CHEBI:15378"/>
        <dbReference type="ChEBI" id="CHEBI:29969"/>
        <dbReference type="ChEBI" id="CHEBI:57856"/>
        <dbReference type="ChEBI" id="CHEBI:59789"/>
        <dbReference type="ChEBI" id="CHEBI:61961"/>
        <dbReference type="EC" id="2.1.1.354"/>
    </reaction>
</comment>
<keyword evidence="7" id="KW-0539">Nucleus</keyword>
<evidence type="ECO:0000259" key="11">
    <source>
        <dbReference type="PROSITE" id="PS50157"/>
    </source>
</evidence>
<evidence type="ECO:0000256" key="8">
    <source>
        <dbReference type="ARBA" id="ARBA00047571"/>
    </source>
</evidence>
<dbReference type="SMART" id="SM00449">
    <property type="entry name" value="SPRY"/>
    <property type="match status" value="1"/>
</dbReference>
<name>A0ABD2J887_HETSC</name>
<dbReference type="InterPro" id="IPR044570">
    <property type="entry name" value="Set1-like"/>
</dbReference>
<dbReference type="GO" id="GO:0008270">
    <property type="term" value="F:zinc ion binding"/>
    <property type="evidence" value="ECO:0007669"/>
    <property type="project" value="UniProtKB-KW"/>
</dbReference>
<proteinExistence type="predicted"/>
<evidence type="ECO:0000256" key="4">
    <source>
        <dbReference type="ARBA" id="ARBA00022679"/>
    </source>
</evidence>
<reference evidence="14 15" key="1">
    <citation type="submission" date="2024-10" db="EMBL/GenBank/DDBJ databases">
        <authorList>
            <person name="Kim D."/>
        </authorList>
    </citation>
    <scope>NUCLEOTIDE SEQUENCE [LARGE SCALE GENOMIC DNA]</scope>
    <source>
        <strain evidence="14">Taebaek</strain>
    </source>
</reference>
<keyword evidence="9" id="KW-0863">Zinc-finger</keyword>
<keyword evidence="3" id="KW-0489">Methyltransferase</keyword>
<evidence type="ECO:0000256" key="5">
    <source>
        <dbReference type="ARBA" id="ARBA00022691"/>
    </source>
</evidence>
<dbReference type="SUPFAM" id="SSF57667">
    <property type="entry name" value="beta-beta-alpha zinc fingers"/>
    <property type="match status" value="1"/>
</dbReference>
<evidence type="ECO:0000256" key="7">
    <source>
        <dbReference type="ARBA" id="ARBA00023242"/>
    </source>
</evidence>
<evidence type="ECO:0000256" key="2">
    <source>
        <dbReference type="ARBA" id="ARBA00012182"/>
    </source>
</evidence>
<feature type="compositionally biased region" description="Pro residues" evidence="10">
    <location>
        <begin position="420"/>
        <end position="433"/>
    </location>
</feature>